<proteinExistence type="predicted"/>
<dbReference type="Proteomes" id="UP000435138">
    <property type="component" value="Unassembled WGS sequence"/>
</dbReference>
<organism evidence="3 4">
    <name type="scientific">Endobacterium cereale</name>
    <dbReference type="NCBI Taxonomy" id="2663029"/>
    <lineage>
        <taxon>Bacteria</taxon>
        <taxon>Pseudomonadati</taxon>
        <taxon>Pseudomonadota</taxon>
        <taxon>Alphaproteobacteria</taxon>
        <taxon>Hyphomicrobiales</taxon>
        <taxon>Rhizobiaceae</taxon>
        <taxon>Endobacterium</taxon>
    </lineage>
</organism>
<name>A0A6A8A7J1_9HYPH</name>
<keyword evidence="3" id="KW-0378">Hydrolase</keyword>
<dbReference type="Pfam" id="PF12697">
    <property type="entry name" value="Abhydrolase_6"/>
    <property type="match status" value="1"/>
</dbReference>
<dbReference type="RefSeq" id="WP_153353363.1">
    <property type="nucleotide sequence ID" value="NZ_WIXI01000037.1"/>
</dbReference>
<dbReference type="GO" id="GO:0016787">
    <property type="term" value="F:hydrolase activity"/>
    <property type="evidence" value="ECO:0007669"/>
    <property type="project" value="UniProtKB-KW"/>
</dbReference>
<keyword evidence="4" id="KW-1185">Reference proteome</keyword>
<dbReference type="InterPro" id="IPR029058">
    <property type="entry name" value="AB_hydrolase_fold"/>
</dbReference>
<dbReference type="InterPro" id="IPR000073">
    <property type="entry name" value="AB_hydrolase_1"/>
</dbReference>
<evidence type="ECO:0000313" key="3">
    <source>
        <dbReference type="EMBL" id="MQY45858.1"/>
    </source>
</evidence>
<dbReference type="SUPFAM" id="SSF53474">
    <property type="entry name" value="alpha/beta-Hydrolases"/>
    <property type="match status" value="1"/>
</dbReference>
<dbReference type="EMBL" id="WIXI01000037">
    <property type="protein sequence ID" value="MQY45858.1"/>
    <property type="molecule type" value="Genomic_DNA"/>
</dbReference>
<evidence type="ECO:0000256" key="1">
    <source>
        <dbReference type="SAM" id="SignalP"/>
    </source>
</evidence>
<comment type="caution">
    <text evidence="3">The sequence shown here is derived from an EMBL/GenBank/DDBJ whole genome shotgun (WGS) entry which is preliminary data.</text>
</comment>
<gene>
    <name evidence="3" type="ORF">GAO09_07275</name>
</gene>
<accession>A0A6A8A7J1</accession>
<feature type="signal peptide" evidence="1">
    <location>
        <begin position="1"/>
        <end position="22"/>
    </location>
</feature>
<dbReference type="AlphaFoldDB" id="A0A6A8A7J1"/>
<dbReference type="Gene3D" id="3.40.50.1820">
    <property type="entry name" value="alpha/beta hydrolase"/>
    <property type="match status" value="1"/>
</dbReference>
<feature type="chain" id="PRO_5025648367" evidence="1">
    <location>
        <begin position="23"/>
        <end position="246"/>
    </location>
</feature>
<dbReference type="PANTHER" id="PTHR37017">
    <property type="entry name" value="AB HYDROLASE-1 DOMAIN-CONTAINING PROTEIN-RELATED"/>
    <property type="match status" value="1"/>
</dbReference>
<keyword evidence="1" id="KW-0732">Signal</keyword>
<reference evidence="3 4" key="1">
    <citation type="submission" date="2019-11" db="EMBL/GenBank/DDBJ databases">
        <title>Genome analysis of Rhizobacterium cereale a novel genus and species isolated from maize roots in North Spain.</title>
        <authorList>
            <person name="Menendez E."/>
            <person name="Flores-Felix J.D."/>
            <person name="Ramirez-Bahena M.-H."/>
            <person name="Igual J.M."/>
            <person name="Garcia-Fraile P."/>
            <person name="Peix A."/>
            <person name="Velazquez E."/>
        </authorList>
    </citation>
    <scope>NUCLEOTIDE SEQUENCE [LARGE SCALE GENOMIC DNA]</scope>
    <source>
        <strain evidence="3 4">RZME27</strain>
    </source>
</reference>
<evidence type="ECO:0000313" key="4">
    <source>
        <dbReference type="Proteomes" id="UP000435138"/>
    </source>
</evidence>
<evidence type="ECO:0000259" key="2">
    <source>
        <dbReference type="Pfam" id="PF12697"/>
    </source>
</evidence>
<dbReference type="PANTHER" id="PTHR37017:SF11">
    <property type="entry name" value="ESTERASE_LIPASE_THIOESTERASE DOMAIN-CONTAINING PROTEIN"/>
    <property type="match status" value="1"/>
</dbReference>
<sequence>MTIKKSLFALIAGLAISDPAYADARNVVLVHGATMDGSGWRQVYDILKIRGLSVSVVQLPHTSLAYDIAATRLVLKQQIGPTVLVGHSYGGAVITEAGSEDTVKAMVYVAALQPDKGENLTELSQRFPMKIDMKMLDNQSFVPSPNTYHDSIGSDLPTDVTDFMSASAKAMTLEPYLTRFQHAAWHAKPTFGIVTTQDKVIPPALLRWMYKRAGTETTDIVSSHMVYMSHPKETADVILKAVASVD</sequence>
<protein>
    <submittedName>
        <fullName evidence="3">Alpha/beta fold hydrolase</fullName>
    </submittedName>
</protein>
<feature type="domain" description="AB hydrolase-1" evidence="2">
    <location>
        <begin position="27"/>
        <end position="237"/>
    </location>
</feature>
<dbReference type="InterPro" id="IPR052897">
    <property type="entry name" value="Sec-Metab_Biosynth_Hydrolase"/>
</dbReference>